<comment type="similarity">
    <text evidence="1 5 6">Belongs to the EF-Ts family.</text>
</comment>
<comment type="function">
    <text evidence="5 6">Associates with the EF-Tu.GDP complex and induces the exchange of GDP to GTP. It remains bound to the aminoacyl-tRNA.EF-Tu.GTP complex up to the GTP hydrolysis stage on the ribosome.</text>
</comment>
<name>A0A7C4U1H7_9BACT</name>
<sequence>MNLDLIKELRARTGAGVSDCKKALEEANGDIEHAIDILREKGIAKAVKKSGRVTNEGLIASYIHPGAQLGVLVEVNCETDFVARTDEFKHLANEIALQIAASSPDYVSREDVPKEVIEKEREIYKKQLEEEHKPANVIEKIIEGKIETFYKEHCLLEQPYLRDESITVEELVKEHIAKFGENITVRRFVRFKVGE</sequence>
<feature type="domain" description="Translation elongation factor EFTs/EF1B dimerisation" evidence="8">
    <location>
        <begin position="30"/>
        <end position="195"/>
    </location>
</feature>
<organism evidence="9">
    <name type="scientific">Caldisericum exile</name>
    <dbReference type="NCBI Taxonomy" id="693075"/>
    <lineage>
        <taxon>Bacteria</taxon>
        <taxon>Pseudomonadati</taxon>
        <taxon>Caldisericota/Cryosericota group</taxon>
        <taxon>Caldisericota</taxon>
        <taxon>Caldisericia</taxon>
        <taxon>Caldisericales</taxon>
        <taxon>Caldisericaceae</taxon>
        <taxon>Caldisericum</taxon>
    </lineage>
</organism>
<dbReference type="PROSITE" id="PS01127">
    <property type="entry name" value="EF_TS_2"/>
    <property type="match status" value="1"/>
</dbReference>
<dbReference type="PANTHER" id="PTHR11741:SF0">
    <property type="entry name" value="ELONGATION FACTOR TS, MITOCHONDRIAL"/>
    <property type="match status" value="1"/>
</dbReference>
<dbReference type="PROSITE" id="PS01126">
    <property type="entry name" value="EF_TS_1"/>
    <property type="match status" value="1"/>
</dbReference>
<dbReference type="InterPro" id="IPR001816">
    <property type="entry name" value="Transl_elong_EFTs/EF1B"/>
</dbReference>
<feature type="region of interest" description="Involved in Mg(2+) ion dislocation from EF-Tu" evidence="5">
    <location>
        <begin position="79"/>
        <end position="82"/>
    </location>
</feature>
<dbReference type="Gene3D" id="1.10.286.20">
    <property type="match status" value="1"/>
</dbReference>
<dbReference type="HAMAP" id="MF_00050">
    <property type="entry name" value="EF_Ts"/>
    <property type="match status" value="1"/>
</dbReference>
<dbReference type="SUPFAM" id="SSF46934">
    <property type="entry name" value="UBA-like"/>
    <property type="match status" value="1"/>
</dbReference>
<protein>
    <recommendedName>
        <fullName evidence="2 5">Elongation factor Ts</fullName>
        <shortName evidence="5">EF-Ts</shortName>
    </recommendedName>
</protein>
<dbReference type="CDD" id="cd14275">
    <property type="entry name" value="UBA_EF-Ts"/>
    <property type="match status" value="1"/>
</dbReference>
<dbReference type="PANTHER" id="PTHR11741">
    <property type="entry name" value="ELONGATION FACTOR TS"/>
    <property type="match status" value="1"/>
</dbReference>
<proteinExistence type="inferred from homology"/>
<dbReference type="InterPro" id="IPR009060">
    <property type="entry name" value="UBA-like_sf"/>
</dbReference>
<comment type="caution">
    <text evidence="9">The sequence shown here is derived from an EMBL/GenBank/DDBJ whole genome shotgun (WGS) entry which is preliminary data.</text>
</comment>
<dbReference type="EMBL" id="DTHV01000147">
    <property type="protein sequence ID" value="HGW60747.1"/>
    <property type="molecule type" value="Genomic_DNA"/>
</dbReference>
<dbReference type="InterPro" id="IPR014039">
    <property type="entry name" value="Transl_elong_EFTs/EF1B_dimer"/>
</dbReference>
<evidence type="ECO:0000256" key="5">
    <source>
        <dbReference type="HAMAP-Rule" id="MF_00050"/>
    </source>
</evidence>
<dbReference type="Gene3D" id="1.10.8.10">
    <property type="entry name" value="DNA helicase RuvA subunit, C-terminal domain"/>
    <property type="match status" value="1"/>
</dbReference>
<dbReference type="SUPFAM" id="SSF54713">
    <property type="entry name" value="Elongation factor Ts (EF-Ts), dimerisation domain"/>
    <property type="match status" value="1"/>
</dbReference>
<dbReference type="GO" id="GO:0005737">
    <property type="term" value="C:cytoplasm"/>
    <property type="evidence" value="ECO:0007669"/>
    <property type="project" value="UniProtKB-SubCell"/>
</dbReference>
<keyword evidence="3 5" id="KW-0251">Elongation factor</keyword>
<evidence type="ECO:0000256" key="7">
    <source>
        <dbReference type="RuleBase" id="RU000643"/>
    </source>
</evidence>
<dbReference type="GO" id="GO:0003746">
    <property type="term" value="F:translation elongation factor activity"/>
    <property type="evidence" value="ECO:0007669"/>
    <property type="project" value="UniProtKB-UniRule"/>
</dbReference>
<dbReference type="FunFam" id="1.10.8.10:FF:000001">
    <property type="entry name" value="Elongation factor Ts"/>
    <property type="match status" value="1"/>
</dbReference>
<dbReference type="Pfam" id="PF00889">
    <property type="entry name" value="EF_TS"/>
    <property type="match status" value="1"/>
</dbReference>
<dbReference type="FunFam" id="1.10.286.20:FF:000001">
    <property type="entry name" value="Elongation factor Ts"/>
    <property type="match status" value="1"/>
</dbReference>
<evidence type="ECO:0000259" key="8">
    <source>
        <dbReference type="Pfam" id="PF00889"/>
    </source>
</evidence>
<evidence type="ECO:0000256" key="3">
    <source>
        <dbReference type="ARBA" id="ARBA00022768"/>
    </source>
</evidence>
<dbReference type="AlphaFoldDB" id="A0A7C4U1H7"/>
<evidence type="ECO:0000256" key="4">
    <source>
        <dbReference type="ARBA" id="ARBA00022917"/>
    </source>
</evidence>
<reference evidence="9" key="1">
    <citation type="journal article" date="2020" name="mSystems">
        <title>Genome- and Community-Level Interaction Insights into Carbon Utilization and Element Cycling Functions of Hydrothermarchaeota in Hydrothermal Sediment.</title>
        <authorList>
            <person name="Zhou Z."/>
            <person name="Liu Y."/>
            <person name="Xu W."/>
            <person name="Pan J."/>
            <person name="Luo Z.H."/>
            <person name="Li M."/>
        </authorList>
    </citation>
    <scope>NUCLEOTIDE SEQUENCE [LARGE SCALE GENOMIC DNA]</scope>
    <source>
        <strain evidence="9">SpSt-794</strain>
    </source>
</reference>
<accession>A0A7C4U1H7</accession>
<evidence type="ECO:0000256" key="2">
    <source>
        <dbReference type="ARBA" id="ARBA00016956"/>
    </source>
</evidence>
<comment type="subcellular location">
    <subcellularLocation>
        <location evidence="5 7">Cytoplasm</location>
    </subcellularLocation>
</comment>
<gene>
    <name evidence="5 9" type="primary">tsf</name>
    <name evidence="9" type="ORF">ENV82_04890</name>
</gene>
<dbReference type="NCBIfam" id="TIGR00116">
    <property type="entry name" value="tsf"/>
    <property type="match status" value="1"/>
</dbReference>
<dbReference type="InterPro" id="IPR018101">
    <property type="entry name" value="Transl_elong_Ts_CS"/>
</dbReference>
<keyword evidence="5" id="KW-0963">Cytoplasm</keyword>
<dbReference type="Gene3D" id="3.30.479.20">
    <property type="entry name" value="Elongation factor Ts, dimerisation domain"/>
    <property type="match status" value="1"/>
</dbReference>
<evidence type="ECO:0000313" key="9">
    <source>
        <dbReference type="EMBL" id="HGW60747.1"/>
    </source>
</evidence>
<keyword evidence="4 5" id="KW-0648">Protein biosynthesis</keyword>
<evidence type="ECO:0000256" key="1">
    <source>
        <dbReference type="ARBA" id="ARBA00005532"/>
    </source>
</evidence>
<evidence type="ECO:0000256" key="6">
    <source>
        <dbReference type="RuleBase" id="RU000642"/>
    </source>
</evidence>
<dbReference type="InterPro" id="IPR036402">
    <property type="entry name" value="EF-Ts_dimer_sf"/>
</dbReference>